<dbReference type="InterPro" id="IPR028082">
    <property type="entry name" value="Peripla_BP_I"/>
</dbReference>
<organism evidence="6 7">
    <name type="scientific">Fodinicurvata halophila</name>
    <dbReference type="NCBI Taxonomy" id="1419723"/>
    <lineage>
        <taxon>Bacteria</taxon>
        <taxon>Pseudomonadati</taxon>
        <taxon>Pseudomonadota</taxon>
        <taxon>Alphaproteobacteria</taxon>
        <taxon>Rhodospirillales</taxon>
        <taxon>Rhodovibrionaceae</taxon>
        <taxon>Fodinicurvata</taxon>
    </lineage>
</organism>
<dbReference type="InterPro" id="IPR051010">
    <property type="entry name" value="BCAA_transport"/>
</dbReference>
<keyword evidence="3" id="KW-0813">Transport</keyword>
<proteinExistence type="inferred from homology"/>
<dbReference type="EMBL" id="JBHSCW010000006">
    <property type="protein sequence ID" value="MFC4352193.1"/>
    <property type="molecule type" value="Genomic_DNA"/>
</dbReference>
<evidence type="ECO:0000256" key="1">
    <source>
        <dbReference type="ARBA" id="ARBA00010062"/>
    </source>
</evidence>
<dbReference type="Gene3D" id="3.40.50.2300">
    <property type="match status" value="2"/>
</dbReference>
<dbReference type="Pfam" id="PF13458">
    <property type="entry name" value="Peripla_BP_6"/>
    <property type="match status" value="1"/>
</dbReference>
<dbReference type="Proteomes" id="UP001595799">
    <property type="component" value="Unassembled WGS sequence"/>
</dbReference>
<evidence type="ECO:0000313" key="7">
    <source>
        <dbReference type="Proteomes" id="UP001595799"/>
    </source>
</evidence>
<accession>A0ABV8ULM6</accession>
<reference evidence="7" key="1">
    <citation type="journal article" date="2019" name="Int. J. Syst. Evol. Microbiol.">
        <title>The Global Catalogue of Microorganisms (GCM) 10K type strain sequencing project: providing services to taxonomists for standard genome sequencing and annotation.</title>
        <authorList>
            <consortium name="The Broad Institute Genomics Platform"/>
            <consortium name="The Broad Institute Genome Sequencing Center for Infectious Disease"/>
            <person name="Wu L."/>
            <person name="Ma J."/>
        </authorList>
    </citation>
    <scope>NUCLEOTIDE SEQUENCE [LARGE SCALE GENOMIC DNA]</scope>
    <source>
        <strain evidence="7">CECT 8472</strain>
    </source>
</reference>
<name>A0ABV8ULM6_9PROT</name>
<evidence type="ECO:0000256" key="4">
    <source>
        <dbReference type="SAM" id="SignalP"/>
    </source>
</evidence>
<feature type="signal peptide" evidence="4">
    <location>
        <begin position="1"/>
        <end position="26"/>
    </location>
</feature>
<evidence type="ECO:0000256" key="3">
    <source>
        <dbReference type="ARBA" id="ARBA00022970"/>
    </source>
</evidence>
<evidence type="ECO:0000259" key="5">
    <source>
        <dbReference type="Pfam" id="PF13458"/>
    </source>
</evidence>
<dbReference type="PANTHER" id="PTHR30483">
    <property type="entry name" value="LEUCINE-SPECIFIC-BINDING PROTEIN"/>
    <property type="match status" value="1"/>
</dbReference>
<keyword evidence="3" id="KW-0029">Amino-acid transport</keyword>
<gene>
    <name evidence="6" type="ORF">ACFOW6_11650</name>
</gene>
<dbReference type="SUPFAM" id="SSF53822">
    <property type="entry name" value="Periplasmic binding protein-like I"/>
    <property type="match status" value="1"/>
</dbReference>
<feature type="domain" description="Leucine-binding protein" evidence="5">
    <location>
        <begin position="31"/>
        <end position="375"/>
    </location>
</feature>
<keyword evidence="7" id="KW-1185">Reference proteome</keyword>
<sequence>MKRRNLLTGVAAGALALSLGVGATSAQDDEPIRIAALYNLTGGMSSIDAPALAAAELRVKQINEDGGLLGREVELISYDTRTDQGETATAAQEAVSEDVVAGIGYGDTTFVMAAAPTFQENGIPFVTSGATHPELPTWVGDYMFMTAFGDDDQSYAIADYATEELGLDRVMVWTDESMDFTKALSKFFKERFKENGGEIVEEVSFMMGDTDFSSQISRMESLDPMVDGVFIAAIPSEAGLTVRQIREAGIDIPIVSGDGFDTPLVAETPGPELANDVYFSSHTYRGDDRPEVQQFIEDYKEEYDRPPENSFTPLGYDAIGLIANAIRNAESADPADIRDALEQTRGYEAVTGPISYTRENMVPPKPISIIEVQGGEFNVLEIWRPEEGLEGELQQ</sequence>
<dbReference type="CDD" id="cd06347">
    <property type="entry name" value="PBP1_ABC_LivK_ligand_binding-like"/>
    <property type="match status" value="1"/>
</dbReference>
<dbReference type="InterPro" id="IPR028081">
    <property type="entry name" value="Leu-bd"/>
</dbReference>
<dbReference type="RefSeq" id="WP_382422540.1">
    <property type="nucleotide sequence ID" value="NZ_JBHSCW010000006.1"/>
</dbReference>
<evidence type="ECO:0000256" key="2">
    <source>
        <dbReference type="ARBA" id="ARBA00022729"/>
    </source>
</evidence>
<feature type="chain" id="PRO_5045573791" evidence="4">
    <location>
        <begin position="27"/>
        <end position="395"/>
    </location>
</feature>
<protein>
    <submittedName>
        <fullName evidence="6">ABC transporter substrate-binding protein</fullName>
    </submittedName>
</protein>
<dbReference type="PANTHER" id="PTHR30483:SF6">
    <property type="entry name" value="PERIPLASMIC BINDING PROTEIN OF ABC TRANSPORTER FOR NATURAL AMINO ACIDS"/>
    <property type="match status" value="1"/>
</dbReference>
<comment type="caution">
    <text evidence="6">The sequence shown here is derived from an EMBL/GenBank/DDBJ whole genome shotgun (WGS) entry which is preliminary data.</text>
</comment>
<comment type="similarity">
    <text evidence="1">Belongs to the leucine-binding protein family.</text>
</comment>
<evidence type="ECO:0000313" key="6">
    <source>
        <dbReference type="EMBL" id="MFC4352193.1"/>
    </source>
</evidence>
<keyword evidence="2 4" id="KW-0732">Signal</keyword>